<reference evidence="4" key="1">
    <citation type="submission" date="2020-01" db="EMBL/GenBank/DDBJ databases">
        <title>'Steroidobacter agaridevorans' sp. nov., agar-degrading bacteria isolated from rhizosphere soils.</title>
        <authorList>
            <person name="Ikenaga M."/>
            <person name="Kataoka M."/>
            <person name="Murouchi A."/>
            <person name="Katsuragi S."/>
            <person name="Sakai M."/>
        </authorList>
    </citation>
    <scope>NUCLEOTIDE SEQUENCE [LARGE SCALE GENOMIC DNA]</scope>
    <source>
        <strain evidence="4">YU21-B</strain>
    </source>
</reference>
<dbReference type="InterPro" id="IPR012338">
    <property type="entry name" value="Beta-lactam/transpept-like"/>
</dbReference>
<dbReference type="PANTHER" id="PTHR43283:SF3">
    <property type="entry name" value="BETA-LACTAMASE FAMILY PROTEIN (AFU_ORTHOLOGUE AFUA_5G07500)"/>
    <property type="match status" value="1"/>
</dbReference>
<evidence type="ECO:0000259" key="2">
    <source>
        <dbReference type="Pfam" id="PF00144"/>
    </source>
</evidence>
<name>A0A829YEL3_9GAMM</name>
<dbReference type="Gene3D" id="3.40.710.10">
    <property type="entry name" value="DD-peptidase/beta-lactamase superfamily"/>
    <property type="match status" value="1"/>
</dbReference>
<dbReference type="Pfam" id="PF00144">
    <property type="entry name" value="Beta-lactamase"/>
    <property type="match status" value="1"/>
</dbReference>
<dbReference type="RefSeq" id="WP_161813338.1">
    <property type="nucleotide sequence ID" value="NZ_BLJN01000003.1"/>
</dbReference>
<feature type="signal peptide" evidence="1">
    <location>
        <begin position="1"/>
        <end position="21"/>
    </location>
</feature>
<keyword evidence="1" id="KW-0732">Signal</keyword>
<comment type="caution">
    <text evidence="3">The sequence shown here is derived from an EMBL/GenBank/DDBJ whole genome shotgun (WGS) entry which is preliminary data.</text>
</comment>
<keyword evidence="4" id="KW-1185">Reference proteome</keyword>
<dbReference type="InterPro" id="IPR001466">
    <property type="entry name" value="Beta-lactam-related"/>
</dbReference>
<proteinExistence type="predicted"/>
<gene>
    <name evidence="3" type="ORF">GCM10011487_37270</name>
</gene>
<organism evidence="3 4">
    <name type="scientific">Steroidobacter agaridevorans</name>
    <dbReference type="NCBI Taxonomy" id="2695856"/>
    <lineage>
        <taxon>Bacteria</taxon>
        <taxon>Pseudomonadati</taxon>
        <taxon>Pseudomonadota</taxon>
        <taxon>Gammaproteobacteria</taxon>
        <taxon>Steroidobacterales</taxon>
        <taxon>Steroidobacteraceae</taxon>
        <taxon>Steroidobacter</taxon>
    </lineage>
</organism>
<dbReference type="SUPFAM" id="SSF56601">
    <property type="entry name" value="beta-lactamase/transpeptidase-like"/>
    <property type="match status" value="1"/>
</dbReference>
<dbReference type="InterPro" id="IPR050789">
    <property type="entry name" value="Diverse_Enzym_Activities"/>
</dbReference>
<dbReference type="GO" id="GO:0016787">
    <property type="term" value="F:hydrolase activity"/>
    <property type="evidence" value="ECO:0007669"/>
    <property type="project" value="UniProtKB-KW"/>
</dbReference>
<keyword evidence="3" id="KW-0378">Hydrolase</keyword>
<protein>
    <submittedName>
        <fullName evidence="3">Serine hydrolase</fullName>
    </submittedName>
</protein>
<feature type="domain" description="Beta-lactamase-related" evidence="2">
    <location>
        <begin position="53"/>
        <end position="420"/>
    </location>
</feature>
<evidence type="ECO:0000256" key="1">
    <source>
        <dbReference type="SAM" id="SignalP"/>
    </source>
</evidence>
<dbReference type="AlphaFoldDB" id="A0A829YEL3"/>
<sequence length="431" mass="46220">MRTRLITTTLLAALLGSASFAETPQTESWNALNGARSQVSAATSVSKERLARIDTLMQQYVDENLIAGAVALVLQNGQLVYQHAAGWADKEAGTRMSTDTIFRIASQTKALTSAAVLQLQEQGKLVVTDPVSKYIPEFARTTVMVNGSAVPAKRPITLRDLLTHTAGISYGTNPEIAALYKEKGLGPAAGMGWYTADKNEPICTSMEKLGSLPFVAQPGEAWVYGYNTDILGCVVERASGMALDEYLRKNITQPLGMKDTNFFLPKEQRSRLAAVYGTGTNGKIARSANDAKGQGHYVDGPRRSFAGGAGLLSTAADYARFLEALRNGGALGNARILSPRSVALMTTNQIGDIYNKPDMGFGFGFETVERFGASGLEAPGAFGWGGAYGTNYRVDPTSGLVVVLMIQLMPNGTDFREKFASIVYQSLLPQQ</sequence>
<dbReference type="EMBL" id="BLJN01000003">
    <property type="protein sequence ID" value="GFE81727.1"/>
    <property type="molecule type" value="Genomic_DNA"/>
</dbReference>
<accession>A0A829YEL3</accession>
<dbReference type="PANTHER" id="PTHR43283">
    <property type="entry name" value="BETA-LACTAMASE-RELATED"/>
    <property type="match status" value="1"/>
</dbReference>
<dbReference type="Proteomes" id="UP000445000">
    <property type="component" value="Unassembled WGS sequence"/>
</dbReference>
<evidence type="ECO:0000313" key="3">
    <source>
        <dbReference type="EMBL" id="GFE81727.1"/>
    </source>
</evidence>
<feature type="chain" id="PRO_5032531449" evidence="1">
    <location>
        <begin position="22"/>
        <end position="431"/>
    </location>
</feature>
<evidence type="ECO:0000313" key="4">
    <source>
        <dbReference type="Proteomes" id="UP000445000"/>
    </source>
</evidence>